<keyword evidence="5" id="KW-1185">Reference proteome</keyword>
<dbReference type="InterPro" id="IPR000652">
    <property type="entry name" value="Triosephosphate_isomerase"/>
</dbReference>
<evidence type="ECO:0000256" key="2">
    <source>
        <dbReference type="ARBA" id="ARBA00023235"/>
    </source>
</evidence>
<comment type="pathway">
    <text evidence="3">Carbohydrate degradation; glycolysis; D-glyceraldehyde 3-phosphate from glycerone phosphate: step 1/1.</text>
</comment>
<dbReference type="PANTHER" id="PTHR21139:SF42">
    <property type="entry name" value="TRIOSEPHOSPHATE ISOMERASE"/>
    <property type="match status" value="1"/>
</dbReference>
<dbReference type="InterPro" id="IPR035990">
    <property type="entry name" value="TIM_sf"/>
</dbReference>
<comment type="catalytic activity">
    <reaction evidence="3">
        <text>D-glyceraldehyde 3-phosphate = dihydroxyacetone phosphate</text>
        <dbReference type="Rhea" id="RHEA:18585"/>
        <dbReference type="ChEBI" id="CHEBI:57642"/>
        <dbReference type="ChEBI" id="CHEBI:59776"/>
        <dbReference type="EC" id="5.3.1.1"/>
    </reaction>
</comment>
<keyword evidence="3" id="KW-0312">Gluconeogenesis</keyword>
<proteinExistence type="inferred from homology"/>
<dbReference type="Gene3D" id="3.20.20.70">
    <property type="entry name" value="Aldolase class I"/>
    <property type="match status" value="1"/>
</dbReference>
<comment type="similarity">
    <text evidence="1 3">Belongs to the triosephosphate isomerase family.</text>
</comment>
<dbReference type="OrthoDB" id="9809429at2"/>
<gene>
    <name evidence="4" type="primary">tpiA</name>
    <name evidence="4" type="ORF">SMGD1_1789</name>
</gene>
<dbReference type="HOGENOM" id="CLU_024251_2_3_7"/>
<evidence type="ECO:0000313" key="5">
    <source>
        <dbReference type="Proteomes" id="UP000006431"/>
    </source>
</evidence>
<evidence type="ECO:0000256" key="3">
    <source>
        <dbReference type="RuleBase" id="RU363013"/>
    </source>
</evidence>
<dbReference type="RefSeq" id="WP_008335964.1">
    <property type="nucleotide sequence ID" value="NZ_AFRZ01000001.1"/>
</dbReference>
<accession>H1FVJ9</accession>
<accession>B6BIF8</accession>
<dbReference type="AlphaFoldDB" id="B6BIF8"/>
<dbReference type="EMBL" id="AFRZ01000001">
    <property type="protein sequence ID" value="EHP30312.1"/>
    <property type="molecule type" value="Genomic_DNA"/>
</dbReference>
<dbReference type="NCBIfam" id="NF000728">
    <property type="entry name" value="PRK00042.3-2"/>
    <property type="match status" value="1"/>
</dbReference>
<comment type="subunit">
    <text evidence="3">Homodimer.</text>
</comment>
<comment type="subcellular location">
    <subcellularLocation>
        <location evidence="3">Cytoplasm</location>
    </subcellularLocation>
</comment>
<organism evidence="4 5">
    <name type="scientific">Sulfurimonas gotlandica (strain DSM 19862 / JCM 16533 / GD1)</name>
    <dbReference type="NCBI Taxonomy" id="929558"/>
    <lineage>
        <taxon>Bacteria</taxon>
        <taxon>Pseudomonadati</taxon>
        <taxon>Campylobacterota</taxon>
        <taxon>Epsilonproteobacteria</taxon>
        <taxon>Campylobacterales</taxon>
        <taxon>Sulfurimonadaceae</taxon>
        <taxon>Sulfurimonas</taxon>
    </lineage>
</organism>
<dbReference type="UniPathway" id="UPA00138"/>
<sequence>MIIAANLKTNLTRKQTLEYVNELEDFLNKNNISQEVLVFPAASSLNAHSGKVIIGAQNAYATANGAYTGEIGQDHLDEFGIKTILIGHSERRHILGESQEELVKKFNYYKELGYKIIYCVGEPLDVREAGYEPMIEYISDQYEGIDTNYENLIIAYEPVWAIGTGLTPTLEEIEATHKDLKKKSPAPLLYGGSVKVTNANDVLELQSVDGILVGSAALYVEHFCTMCEYAQKIENKN</sequence>
<name>B6BIF8_SULGG</name>
<dbReference type="GO" id="GO:0006094">
    <property type="term" value="P:gluconeogenesis"/>
    <property type="evidence" value="ECO:0007669"/>
    <property type="project" value="UniProtKB-UniPathway"/>
</dbReference>
<dbReference type="GO" id="GO:0005829">
    <property type="term" value="C:cytosol"/>
    <property type="evidence" value="ECO:0007669"/>
    <property type="project" value="TreeGrafter"/>
</dbReference>
<dbReference type="STRING" id="929558.SMGD1_1789"/>
<keyword evidence="3" id="KW-0963">Cytoplasm</keyword>
<dbReference type="GO" id="GO:0046166">
    <property type="term" value="P:glyceraldehyde-3-phosphate biosynthetic process"/>
    <property type="evidence" value="ECO:0007669"/>
    <property type="project" value="TreeGrafter"/>
</dbReference>
<dbReference type="eggNOG" id="COG0149">
    <property type="taxonomic scope" value="Bacteria"/>
</dbReference>
<dbReference type="PATRIC" id="fig|929558.5.peg.1784"/>
<dbReference type="PROSITE" id="PS00171">
    <property type="entry name" value="TIM_1"/>
    <property type="match status" value="1"/>
</dbReference>
<dbReference type="InterPro" id="IPR020861">
    <property type="entry name" value="Triosephosphate_isomerase_AS"/>
</dbReference>
<evidence type="ECO:0000256" key="1">
    <source>
        <dbReference type="ARBA" id="ARBA00007422"/>
    </source>
</evidence>
<keyword evidence="3" id="KW-0324">Glycolysis</keyword>
<dbReference type="PROSITE" id="PS51440">
    <property type="entry name" value="TIM_2"/>
    <property type="match status" value="1"/>
</dbReference>
<keyword evidence="2 3" id="KW-0413">Isomerase</keyword>
<dbReference type="CDD" id="cd00311">
    <property type="entry name" value="TIM"/>
    <property type="match status" value="1"/>
</dbReference>
<dbReference type="GO" id="GO:0006096">
    <property type="term" value="P:glycolytic process"/>
    <property type="evidence" value="ECO:0007669"/>
    <property type="project" value="UniProtKB-UniPathway"/>
</dbReference>
<protein>
    <recommendedName>
        <fullName evidence="3">Triosephosphate isomerase</fullName>
        <ecNumber evidence="3">5.3.1.1</ecNumber>
    </recommendedName>
</protein>
<dbReference type="PANTHER" id="PTHR21139">
    <property type="entry name" value="TRIOSEPHOSPHATE ISOMERASE"/>
    <property type="match status" value="1"/>
</dbReference>
<dbReference type="SUPFAM" id="SSF51351">
    <property type="entry name" value="Triosephosphate isomerase (TIM)"/>
    <property type="match status" value="1"/>
</dbReference>
<dbReference type="EC" id="5.3.1.1" evidence="3"/>
<reference evidence="4 5" key="1">
    <citation type="journal article" date="2012" name="Proc. Natl. Acad. Sci. U.S.A.">
        <title>Genome and physiology of a model Epsilonproteobacterium responsible for sulfide detoxification in marine oxygen depletion zones.</title>
        <authorList>
            <person name="Grote J."/>
            <person name="Schott T."/>
            <person name="Bruckner C.G."/>
            <person name="Glockner F.O."/>
            <person name="Jost G."/>
            <person name="Teeling H."/>
            <person name="Labrenz M."/>
            <person name="Jurgens K."/>
        </authorList>
    </citation>
    <scope>NUCLEOTIDE SEQUENCE [LARGE SCALE GENOMIC DNA]</scope>
    <source>
        <strain evidence="4 5">GD1</strain>
    </source>
</reference>
<dbReference type="Pfam" id="PF00121">
    <property type="entry name" value="TIM"/>
    <property type="match status" value="1"/>
</dbReference>
<dbReference type="GO" id="GO:0004807">
    <property type="term" value="F:triose-phosphate isomerase activity"/>
    <property type="evidence" value="ECO:0007669"/>
    <property type="project" value="UniProtKB-EC"/>
</dbReference>
<comment type="caution">
    <text evidence="4">The sequence shown here is derived from an EMBL/GenBank/DDBJ whole genome shotgun (WGS) entry which is preliminary data.</text>
</comment>
<dbReference type="GO" id="GO:0019563">
    <property type="term" value="P:glycerol catabolic process"/>
    <property type="evidence" value="ECO:0007669"/>
    <property type="project" value="TreeGrafter"/>
</dbReference>
<evidence type="ECO:0000313" key="4">
    <source>
        <dbReference type="EMBL" id="EHP30312.1"/>
    </source>
</evidence>
<dbReference type="InterPro" id="IPR013785">
    <property type="entry name" value="Aldolase_TIM"/>
</dbReference>
<comment type="pathway">
    <text evidence="3">Carbohydrate biosynthesis; gluconeogenesis.</text>
</comment>
<dbReference type="UniPathway" id="UPA00109">
    <property type="reaction ID" value="UER00189"/>
</dbReference>
<dbReference type="Proteomes" id="UP000006431">
    <property type="component" value="Unassembled WGS sequence"/>
</dbReference>